<protein>
    <recommendedName>
        <fullName evidence="2 5">peptidylprolyl isomerase</fullName>
        <ecNumber evidence="2 5">5.2.1.8</ecNumber>
    </recommendedName>
</protein>
<dbReference type="InterPro" id="IPR046357">
    <property type="entry name" value="PPIase_dom_sf"/>
</dbReference>
<keyword evidence="3 5" id="KW-0697">Rotamase</keyword>
<evidence type="ECO:0000256" key="4">
    <source>
        <dbReference type="ARBA" id="ARBA00023235"/>
    </source>
</evidence>
<proteinExistence type="predicted"/>
<organism evidence="8 9">
    <name type="scientific">Gracilariopsis chorda</name>
    <dbReference type="NCBI Taxonomy" id="448386"/>
    <lineage>
        <taxon>Eukaryota</taxon>
        <taxon>Rhodophyta</taxon>
        <taxon>Florideophyceae</taxon>
        <taxon>Rhodymeniophycidae</taxon>
        <taxon>Gracilariales</taxon>
        <taxon>Gracilariaceae</taxon>
        <taxon>Gracilariopsis</taxon>
    </lineage>
</organism>
<comment type="catalytic activity">
    <reaction evidence="1 5">
        <text>[protein]-peptidylproline (omega=180) = [protein]-peptidylproline (omega=0)</text>
        <dbReference type="Rhea" id="RHEA:16237"/>
        <dbReference type="Rhea" id="RHEA-COMP:10747"/>
        <dbReference type="Rhea" id="RHEA-COMP:10748"/>
        <dbReference type="ChEBI" id="CHEBI:83833"/>
        <dbReference type="ChEBI" id="CHEBI:83834"/>
        <dbReference type="EC" id="5.2.1.8"/>
    </reaction>
</comment>
<dbReference type="PANTHER" id="PTHR43811:SF19">
    <property type="entry name" value="39 KDA FK506-BINDING NUCLEAR PROTEIN"/>
    <property type="match status" value="1"/>
</dbReference>
<keyword evidence="6" id="KW-0732">Signal</keyword>
<dbReference type="STRING" id="448386.A0A2V3IYR7"/>
<gene>
    <name evidence="8" type="ORF">BWQ96_02901</name>
</gene>
<evidence type="ECO:0000256" key="3">
    <source>
        <dbReference type="ARBA" id="ARBA00023110"/>
    </source>
</evidence>
<dbReference type="InterPro" id="IPR001179">
    <property type="entry name" value="PPIase_FKBP_dom"/>
</dbReference>
<evidence type="ECO:0000256" key="5">
    <source>
        <dbReference type="PROSITE-ProRule" id="PRU00277"/>
    </source>
</evidence>
<accession>A0A2V3IYR7</accession>
<dbReference type="OrthoDB" id="1902587at2759"/>
<comment type="caution">
    <text evidence="8">The sequence shown here is derived from an EMBL/GenBank/DDBJ whole genome shotgun (WGS) entry which is preliminary data.</text>
</comment>
<dbReference type="Pfam" id="PF00254">
    <property type="entry name" value="FKBP_C"/>
    <property type="match status" value="1"/>
</dbReference>
<evidence type="ECO:0000313" key="8">
    <source>
        <dbReference type="EMBL" id="PXF47288.1"/>
    </source>
</evidence>
<reference evidence="8 9" key="1">
    <citation type="journal article" date="2018" name="Mol. Biol. Evol.">
        <title>Analysis of the draft genome of the red seaweed Gracilariopsis chorda provides insights into genome size evolution in Rhodophyta.</title>
        <authorList>
            <person name="Lee J."/>
            <person name="Yang E.C."/>
            <person name="Graf L."/>
            <person name="Yang J.H."/>
            <person name="Qiu H."/>
            <person name="Zel Zion U."/>
            <person name="Chan C.X."/>
            <person name="Stephens T.G."/>
            <person name="Weber A.P.M."/>
            <person name="Boo G.H."/>
            <person name="Boo S.M."/>
            <person name="Kim K.M."/>
            <person name="Shin Y."/>
            <person name="Jung M."/>
            <person name="Lee S.J."/>
            <person name="Yim H.S."/>
            <person name="Lee J.H."/>
            <person name="Bhattacharya D."/>
            <person name="Yoon H.S."/>
        </authorList>
    </citation>
    <scope>NUCLEOTIDE SEQUENCE [LARGE SCALE GENOMIC DNA]</scope>
    <source>
        <strain evidence="8 9">SKKU-2015</strain>
        <tissue evidence="8">Whole body</tissue>
    </source>
</reference>
<evidence type="ECO:0000256" key="1">
    <source>
        <dbReference type="ARBA" id="ARBA00000971"/>
    </source>
</evidence>
<keyword evidence="9" id="KW-1185">Reference proteome</keyword>
<sequence length="238" mass="27018">MLCFIARFFRAVVLLFHALVRLLRSPFIPHPCTNCSKCAHFTDEQLFLWMKERAHLIDYPHQVLSKNIVNKPITCSRCGCARQQHQHLAKKLLTFDMLPNGGIVLVEHQQRQNILNRRKRFAAHLDPTHNHAQLTFQDMRVGHGPAVQSGAQILVHYDAYKRSTMLKFESTRQDAPLQLTLGQGTVIPAFDRALVGAKVASVRRLSVPSHLAFGLREIDGEREVDVVFDVEILALLSS</sequence>
<dbReference type="SUPFAM" id="SSF54534">
    <property type="entry name" value="FKBP-like"/>
    <property type="match status" value="1"/>
</dbReference>
<keyword evidence="4 5" id="KW-0413">Isomerase</keyword>
<evidence type="ECO:0000313" key="9">
    <source>
        <dbReference type="Proteomes" id="UP000247409"/>
    </source>
</evidence>
<evidence type="ECO:0000256" key="2">
    <source>
        <dbReference type="ARBA" id="ARBA00013194"/>
    </source>
</evidence>
<name>A0A2V3IYR7_9FLOR</name>
<feature type="chain" id="PRO_5015869383" description="peptidylprolyl isomerase" evidence="6">
    <location>
        <begin position="26"/>
        <end position="238"/>
    </location>
</feature>
<dbReference type="EC" id="5.2.1.8" evidence="2 5"/>
<dbReference type="GO" id="GO:0003755">
    <property type="term" value="F:peptidyl-prolyl cis-trans isomerase activity"/>
    <property type="evidence" value="ECO:0007669"/>
    <property type="project" value="UniProtKB-KW"/>
</dbReference>
<dbReference type="PROSITE" id="PS50059">
    <property type="entry name" value="FKBP_PPIASE"/>
    <property type="match status" value="1"/>
</dbReference>
<dbReference type="EMBL" id="NBIV01000026">
    <property type="protein sequence ID" value="PXF47288.1"/>
    <property type="molecule type" value="Genomic_DNA"/>
</dbReference>
<dbReference type="AlphaFoldDB" id="A0A2V3IYR7"/>
<evidence type="ECO:0000256" key="6">
    <source>
        <dbReference type="SAM" id="SignalP"/>
    </source>
</evidence>
<feature type="signal peptide" evidence="6">
    <location>
        <begin position="1"/>
        <end position="25"/>
    </location>
</feature>
<evidence type="ECO:0000259" key="7">
    <source>
        <dbReference type="PROSITE" id="PS50059"/>
    </source>
</evidence>
<dbReference type="Gene3D" id="3.10.50.40">
    <property type="match status" value="1"/>
</dbReference>
<feature type="domain" description="PPIase FKBP-type" evidence="7">
    <location>
        <begin position="150"/>
        <end position="236"/>
    </location>
</feature>
<dbReference type="Proteomes" id="UP000247409">
    <property type="component" value="Unassembled WGS sequence"/>
</dbReference>
<dbReference type="PANTHER" id="PTHR43811">
    <property type="entry name" value="FKBP-TYPE PEPTIDYL-PROLYL CIS-TRANS ISOMERASE FKPA"/>
    <property type="match status" value="1"/>
</dbReference>